<dbReference type="PANTHER" id="PTHR12304:SF4">
    <property type="entry name" value="URIDINE NUCLEOSIDASE"/>
    <property type="match status" value="1"/>
</dbReference>
<feature type="signal peptide" evidence="3">
    <location>
        <begin position="1"/>
        <end position="22"/>
    </location>
</feature>
<dbReference type="OrthoDB" id="9797882at2"/>
<dbReference type="Proteomes" id="UP000282971">
    <property type="component" value="Unassembled WGS sequence"/>
</dbReference>
<keyword evidence="3" id="KW-0732">Signal</keyword>
<dbReference type="GO" id="GO:0008477">
    <property type="term" value="F:purine nucleosidase activity"/>
    <property type="evidence" value="ECO:0007669"/>
    <property type="project" value="TreeGrafter"/>
</dbReference>
<dbReference type="GO" id="GO:0006152">
    <property type="term" value="P:purine nucleoside catabolic process"/>
    <property type="evidence" value="ECO:0007669"/>
    <property type="project" value="TreeGrafter"/>
</dbReference>
<dbReference type="InterPro" id="IPR023186">
    <property type="entry name" value="IUNH"/>
</dbReference>
<dbReference type="InterPro" id="IPR036452">
    <property type="entry name" value="Ribo_hydro-like"/>
</dbReference>
<name>A0A437M8U1_9SPHN</name>
<dbReference type="PANTHER" id="PTHR12304">
    <property type="entry name" value="INOSINE-URIDINE PREFERRING NUCLEOSIDE HYDROLASE"/>
    <property type="match status" value="1"/>
</dbReference>
<dbReference type="GO" id="GO:0005829">
    <property type="term" value="C:cytosol"/>
    <property type="evidence" value="ECO:0007669"/>
    <property type="project" value="TreeGrafter"/>
</dbReference>
<accession>A0A437M8U1</accession>
<keyword evidence="6" id="KW-1185">Reference proteome</keyword>
<dbReference type="SUPFAM" id="SSF53590">
    <property type="entry name" value="Nucleoside hydrolase"/>
    <property type="match status" value="1"/>
</dbReference>
<dbReference type="EMBL" id="SACN01000001">
    <property type="protein sequence ID" value="RVT93996.1"/>
    <property type="molecule type" value="Genomic_DNA"/>
</dbReference>
<dbReference type="RefSeq" id="WP_127743167.1">
    <property type="nucleotide sequence ID" value="NZ_SACN01000001.1"/>
</dbReference>
<feature type="domain" description="Inosine/uridine-preferring nucleoside hydrolase" evidence="4">
    <location>
        <begin position="28"/>
        <end position="351"/>
    </location>
</feature>
<keyword evidence="2" id="KW-0326">Glycosidase</keyword>
<keyword evidence="1 5" id="KW-0378">Hydrolase</keyword>
<dbReference type="Pfam" id="PF01156">
    <property type="entry name" value="IU_nuc_hydro"/>
    <property type="match status" value="1"/>
</dbReference>
<gene>
    <name evidence="5" type="ORF">EOD43_09105</name>
</gene>
<proteinExistence type="predicted"/>
<dbReference type="AlphaFoldDB" id="A0A437M8U1"/>
<evidence type="ECO:0000313" key="5">
    <source>
        <dbReference type="EMBL" id="RVT93996.1"/>
    </source>
</evidence>
<organism evidence="5 6">
    <name type="scientific">Sphingomonas crocodyli</name>
    <dbReference type="NCBI Taxonomy" id="1979270"/>
    <lineage>
        <taxon>Bacteria</taxon>
        <taxon>Pseudomonadati</taxon>
        <taxon>Pseudomonadota</taxon>
        <taxon>Alphaproteobacteria</taxon>
        <taxon>Sphingomonadales</taxon>
        <taxon>Sphingomonadaceae</taxon>
        <taxon>Sphingomonas</taxon>
    </lineage>
</organism>
<evidence type="ECO:0000313" key="6">
    <source>
        <dbReference type="Proteomes" id="UP000282971"/>
    </source>
</evidence>
<dbReference type="InterPro" id="IPR001910">
    <property type="entry name" value="Inosine/uridine_hydrolase_dom"/>
</dbReference>
<protein>
    <submittedName>
        <fullName evidence="5">Nucleoside hydrolase</fullName>
    </submittedName>
</protein>
<evidence type="ECO:0000259" key="4">
    <source>
        <dbReference type="Pfam" id="PF01156"/>
    </source>
</evidence>
<evidence type="ECO:0000256" key="2">
    <source>
        <dbReference type="ARBA" id="ARBA00023295"/>
    </source>
</evidence>
<feature type="chain" id="PRO_5019542024" evidence="3">
    <location>
        <begin position="23"/>
        <end position="362"/>
    </location>
</feature>
<comment type="caution">
    <text evidence="5">The sequence shown here is derived from an EMBL/GenBank/DDBJ whole genome shotgun (WGS) entry which is preliminary data.</text>
</comment>
<evidence type="ECO:0000256" key="1">
    <source>
        <dbReference type="ARBA" id="ARBA00022801"/>
    </source>
</evidence>
<sequence length="362" mass="39219">MTKALRALFLLLAFSLAATAQAAERRKVIVDQDAFEGPGLQPILMLLQDPTVDVLGITIVSGDGWAPEEVAQTLRMLELIGRTEVPVIQGAIHPLINSKARNTAREGQYGALGYRGAWTESWPGDNTMKRAPFHDPKVVPPMEIGLPKIAARPGSAADFLIDMTRKYPGQVTIIAMGPLTNLALAQRLDDDFAGRVKELVMEGGFFGSTSTRDEFATQVAYAPRLSFNHFWDPEASHIVFTSPWQTLTLVTGDSSAPTRAGADLLARATASKRPVARYVARTAQPGFPLWDEVEAAAWLDPTIVTQRGTLAMDVDLMPGANYGALLTWPAGKGPGLGERDVNLIYAIDVPKIEAMFVDLIGR</sequence>
<reference evidence="5 6" key="1">
    <citation type="submission" date="2019-01" db="EMBL/GenBank/DDBJ databases">
        <authorList>
            <person name="Chen W.-M."/>
        </authorList>
    </citation>
    <scope>NUCLEOTIDE SEQUENCE [LARGE SCALE GENOMIC DNA]</scope>
    <source>
        <strain evidence="5 6">CCP-7</strain>
    </source>
</reference>
<evidence type="ECO:0000256" key="3">
    <source>
        <dbReference type="SAM" id="SignalP"/>
    </source>
</evidence>
<dbReference type="Gene3D" id="3.90.245.10">
    <property type="entry name" value="Ribonucleoside hydrolase-like"/>
    <property type="match status" value="1"/>
</dbReference>